<feature type="compositionally biased region" description="Low complexity" evidence="1">
    <location>
        <begin position="161"/>
        <end position="173"/>
    </location>
</feature>
<accession>E2Q1I7</accession>
<sequence>MMAGRGGAASPPRPDEGAPVPDIVVDYELLNTVAQKARELRTQVQQAREGRPEHTSSEEVGRVAATAIRTYYAVWKDSFKRSEEKLEKLGNLYEGVAKGWADWDFRLAGGASKQAASLDADLYATQKEIWDEWQRLVAAGHADPNDPRAPKPPPERPSSWTTNDGRGNTTTTTYEYGADGKPTKITTTITTSSGLSSTDTTNYRPDGTYDSTAKDVYGNTTTTTGQSDTTESGNERTTKDDFTSKTVTPDGKESTTTGSSTSVYNTATGNRDTRTSYTTNGPGEDGEERTVTGTVHTTVDRSGNEVVTTIEVNPDGSGTKTVETNGRTEEWTSDSADDDSGWEREED</sequence>
<dbReference type="Proteomes" id="UP000002357">
    <property type="component" value="Chromosome"/>
</dbReference>
<feature type="compositionally biased region" description="Polar residues" evidence="1">
    <location>
        <begin position="263"/>
        <end position="281"/>
    </location>
</feature>
<evidence type="ECO:0000313" key="2">
    <source>
        <dbReference type="EMBL" id="EFG10613.1"/>
    </source>
</evidence>
<feature type="region of interest" description="Disordered" evidence="1">
    <location>
        <begin position="1"/>
        <end position="21"/>
    </location>
</feature>
<feature type="region of interest" description="Disordered" evidence="1">
    <location>
        <begin position="141"/>
        <end position="291"/>
    </location>
</feature>
<dbReference type="STRING" id="1901.BB341_00810"/>
<dbReference type="EMBL" id="CM000913">
    <property type="protein sequence ID" value="EFG10613.1"/>
    <property type="molecule type" value="Genomic_DNA"/>
</dbReference>
<gene>
    <name evidence="2" type="ORF">SCLAV_5546</name>
</gene>
<name>E2Q1I7_STRCL</name>
<feature type="region of interest" description="Disordered" evidence="1">
    <location>
        <begin position="41"/>
        <end position="60"/>
    </location>
</feature>
<evidence type="ECO:0000256" key="1">
    <source>
        <dbReference type="SAM" id="MobiDB-lite"/>
    </source>
</evidence>
<dbReference type="eggNOG" id="ENOG502ZM08">
    <property type="taxonomic scope" value="Bacteria"/>
</dbReference>
<protein>
    <submittedName>
        <fullName evidence="2">Uncharacterized protein</fullName>
    </submittedName>
</protein>
<dbReference type="AlphaFoldDB" id="E2Q1I7"/>
<organism evidence="2 3">
    <name type="scientific">Streptomyces clavuligerus</name>
    <dbReference type="NCBI Taxonomy" id="1901"/>
    <lineage>
        <taxon>Bacteria</taxon>
        <taxon>Bacillati</taxon>
        <taxon>Actinomycetota</taxon>
        <taxon>Actinomycetes</taxon>
        <taxon>Kitasatosporales</taxon>
        <taxon>Streptomycetaceae</taxon>
        <taxon>Streptomyces</taxon>
    </lineage>
</organism>
<feature type="region of interest" description="Disordered" evidence="1">
    <location>
        <begin position="310"/>
        <end position="347"/>
    </location>
</feature>
<evidence type="ECO:0000313" key="3">
    <source>
        <dbReference type="Proteomes" id="UP000002357"/>
    </source>
</evidence>
<feature type="compositionally biased region" description="Basic and acidic residues" evidence="1">
    <location>
        <begin position="233"/>
        <end position="243"/>
    </location>
</feature>
<proteinExistence type="predicted"/>
<feature type="compositionally biased region" description="Low complexity" evidence="1">
    <location>
        <begin position="220"/>
        <end position="230"/>
    </location>
</feature>
<reference evidence="2 3" key="1">
    <citation type="journal article" date="2010" name="Genome Biol. Evol.">
        <title>The sequence of a 1.8-mb bacterial linear plasmid reveals a rich evolutionary reservoir of secondary metabolic pathways.</title>
        <authorList>
            <person name="Medema M.H."/>
            <person name="Trefzer A."/>
            <person name="Kovalchuk A."/>
            <person name="van den Berg M."/>
            <person name="Mueller U."/>
            <person name="Heijne W."/>
            <person name="Wu L."/>
            <person name="Alam M.T."/>
            <person name="Ronning C.M."/>
            <person name="Nierman W.C."/>
            <person name="Bovenberg R.A.L."/>
            <person name="Breitling R."/>
            <person name="Takano E."/>
        </authorList>
    </citation>
    <scope>NUCLEOTIDE SEQUENCE [LARGE SCALE GENOMIC DNA]</scope>
    <source>
        <strain evidence="3">ATCC 27064 / DSM 738 / JCM 4710 / NBRC 13307 / NCIMB 12785 / NRRL 3585 / VKM Ac-602</strain>
    </source>
</reference>
<feature type="compositionally biased region" description="Low complexity" evidence="1">
    <location>
        <begin position="183"/>
        <end position="201"/>
    </location>
</feature>
<feature type="compositionally biased region" description="Polar residues" evidence="1">
    <location>
        <begin position="310"/>
        <end position="325"/>
    </location>
</feature>
<feature type="compositionally biased region" description="Basic and acidic residues" evidence="1">
    <location>
        <begin position="48"/>
        <end position="60"/>
    </location>
</feature>
<keyword evidence="3" id="KW-1185">Reference proteome</keyword>
<feature type="compositionally biased region" description="Acidic residues" evidence="1">
    <location>
        <begin position="331"/>
        <end position="347"/>
    </location>
</feature>